<evidence type="ECO:0000256" key="2">
    <source>
        <dbReference type="ARBA" id="ARBA00023002"/>
    </source>
</evidence>
<dbReference type="Pfam" id="PF13561">
    <property type="entry name" value="adh_short_C2"/>
    <property type="match status" value="1"/>
</dbReference>
<evidence type="ECO:0000313" key="4">
    <source>
        <dbReference type="Proteomes" id="UP000252733"/>
    </source>
</evidence>
<dbReference type="Gene3D" id="3.40.50.720">
    <property type="entry name" value="NAD(P)-binding Rossmann-like Domain"/>
    <property type="match status" value="1"/>
</dbReference>
<dbReference type="PANTHER" id="PTHR43639:SF1">
    <property type="entry name" value="SHORT-CHAIN DEHYDROGENASE_REDUCTASE FAMILY PROTEIN"/>
    <property type="match status" value="1"/>
</dbReference>
<organism evidence="3 4">
    <name type="scientific">Marinilabilia salmonicolor</name>
    <dbReference type="NCBI Taxonomy" id="989"/>
    <lineage>
        <taxon>Bacteria</taxon>
        <taxon>Pseudomonadati</taxon>
        <taxon>Bacteroidota</taxon>
        <taxon>Bacteroidia</taxon>
        <taxon>Marinilabiliales</taxon>
        <taxon>Marinilabiliaceae</taxon>
        <taxon>Marinilabilia</taxon>
    </lineage>
</organism>
<evidence type="ECO:0000256" key="1">
    <source>
        <dbReference type="ARBA" id="ARBA00006484"/>
    </source>
</evidence>
<comment type="similarity">
    <text evidence="1">Belongs to the short-chain dehydrogenases/reductases (SDR) family.</text>
</comment>
<dbReference type="PRINTS" id="PR00081">
    <property type="entry name" value="GDHRDH"/>
</dbReference>
<dbReference type="GO" id="GO:0016491">
    <property type="term" value="F:oxidoreductase activity"/>
    <property type="evidence" value="ECO:0007669"/>
    <property type="project" value="UniProtKB-KW"/>
</dbReference>
<dbReference type="InterPro" id="IPR002347">
    <property type="entry name" value="SDR_fam"/>
</dbReference>
<dbReference type="InterPro" id="IPR036291">
    <property type="entry name" value="NAD(P)-bd_dom_sf"/>
</dbReference>
<keyword evidence="2" id="KW-0560">Oxidoreductase</keyword>
<dbReference type="OrthoDB" id="597510at2"/>
<sequence>MSRTVLITGGARRVGAAIARRLAEEGWEVVIHYNHSRDDAEKLSRELQDSFSDREFPLLQCDLSNIDAVLSLFNRLPDSIQGIDALINNASTFNSGKIVETSPSFMKKEMAINFDAPFFLIQAFANTFGKGAVVNMLDTKIVKNEGGHAAYLLAKKALAELTHMGALDFAPDIRINGVAPGPVLPPPRKGNDYLKDVVEKTPLKKQVAVEDIAFSVSFLLNNPSVTGQIIFCDSGSHLL</sequence>
<dbReference type="Proteomes" id="UP000252733">
    <property type="component" value="Unassembled WGS sequence"/>
</dbReference>
<comment type="caution">
    <text evidence="3">The sequence shown here is derived from an EMBL/GenBank/DDBJ whole genome shotgun (WGS) entry which is preliminary data.</text>
</comment>
<dbReference type="STRING" id="1168289.GCA_000259075_02073"/>
<proteinExistence type="inferred from homology"/>
<keyword evidence="4" id="KW-1185">Reference proteome</keyword>
<dbReference type="RefSeq" id="WP_106153610.1">
    <property type="nucleotide sequence ID" value="NZ_PVTS01000011.1"/>
</dbReference>
<dbReference type="EMBL" id="QPIZ01000015">
    <property type="protein sequence ID" value="RCW32472.1"/>
    <property type="molecule type" value="Genomic_DNA"/>
</dbReference>
<name>A0A2T0XFP7_9BACT</name>
<dbReference type="AlphaFoldDB" id="A0A2T0XFP7"/>
<dbReference type="PANTHER" id="PTHR43639">
    <property type="entry name" value="OXIDOREDUCTASE, SHORT-CHAIN DEHYDROGENASE/REDUCTASE FAMILY (AFU_ORTHOLOGUE AFUA_5G02870)"/>
    <property type="match status" value="1"/>
</dbReference>
<gene>
    <name evidence="3" type="ORF">DFO77_11517</name>
</gene>
<dbReference type="SUPFAM" id="SSF51735">
    <property type="entry name" value="NAD(P)-binding Rossmann-fold domains"/>
    <property type="match status" value="1"/>
</dbReference>
<evidence type="ECO:0000313" key="3">
    <source>
        <dbReference type="EMBL" id="RCW32472.1"/>
    </source>
</evidence>
<accession>A0A2T0XFP7</accession>
<protein>
    <submittedName>
        <fullName evidence="3">NAD(P)-dependent dehydrogenase (Short-subunit alcohol dehydrogenase family)</fullName>
    </submittedName>
</protein>
<reference evidence="3 4" key="1">
    <citation type="submission" date="2018-07" db="EMBL/GenBank/DDBJ databases">
        <title>Freshwater and sediment microbial communities from various areas in North America, analyzing microbe dynamics in response to fracking.</title>
        <authorList>
            <person name="Lamendella R."/>
        </authorList>
    </citation>
    <scope>NUCLEOTIDE SEQUENCE [LARGE SCALE GENOMIC DNA]</scope>
    <source>
        <strain evidence="3 4">160A</strain>
    </source>
</reference>